<proteinExistence type="predicted"/>
<comment type="caution">
    <text evidence="1">The sequence shown here is derived from an EMBL/GenBank/DDBJ whole genome shotgun (WGS) entry which is preliminary data.</text>
</comment>
<evidence type="ECO:0000313" key="2">
    <source>
        <dbReference type="Proteomes" id="UP000735302"/>
    </source>
</evidence>
<dbReference type="AlphaFoldDB" id="A0AAV3ZIC8"/>
<organism evidence="1 2">
    <name type="scientific">Plakobranchus ocellatus</name>
    <dbReference type="NCBI Taxonomy" id="259542"/>
    <lineage>
        <taxon>Eukaryota</taxon>
        <taxon>Metazoa</taxon>
        <taxon>Spiralia</taxon>
        <taxon>Lophotrochozoa</taxon>
        <taxon>Mollusca</taxon>
        <taxon>Gastropoda</taxon>
        <taxon>Heterobranchia</taxon>
        <taxon>Euthyneura</taxon>
        <taxon>Panpulmonata</taxon>
        <taxon>Sacoglossa</taxon>
        <taxon>Placobranchoidea</taxon>
        <taxon>Plakobranchidae</taxon>
        <taxon>Plakobranchus</taxon>
    </lineage>
</organism>
<dbReference type="Proteomes" id="UP000735302">
    <property type="component" value="Unassembled WGS sequence"/>
</dbReference>
<keyword evidence="2" id="KW-1185">Reference proteome</keyword>
<sequence>MVKSDSYGSIKTRLSEIVDNVMNCISIAAEGPSLSSTAASSCHGGNGASTDVSLIGSPIQSEAEREDEKMHGNEILPKQDVMLVKTMSLKKENMSGKEK</sequence>
<evidence type="ECO:0000313" key="1">
    <source>
        <dbReference type="EMBL" id="GFN94272.1"/>
    </source>
</evidence>
<name>A0AAV3ZIC8_9GAST</name>
<protein>
    <submittedName>
        <fullName evidence="1">Uncharacterized protein</fullName>
    </submittedName>
</protein>
<gene>
    <name evidence="1" type="ORF">PoB_002077800</name>
</gene>
<reference evidence="1 2" key="1">
    <citation type="journal article" date="2021" name="Elife">
        <title>Chloroplast acquisition without the gene transfer in kleptoplastic sea slugs, Plakobranchus ocellatus.</title>
        <authorList>
            <person name="Maeda T."/>
            <person name="Takahashi S."/>
            <person name="Yoshida T."/>
            <person name="Shimamura S."/>
            <person name="Takaki Y."/>
            <person name="Nagai Y."/>
            <person name="Toyoda A."/>
            <person name="Suzuki Y."/>
            <person name="Arimoto A."/>
            <person name="Ishii H."/>
            <person name="Satoh N."/>
            <person name="Nishiyama T."/>
            <person name="Hasebe M."/>
            <person name="Maruyama T."/>
            <person name="Minagawa J."/>
            <person name="Obokata J."/>
            <person name="Shigenobu S."/>
        </authorList>
    </citation>
    <scope>NUCLEOTIDE SEQUENCE [LARGE SCALE GENOMIC DNA]</scope>
</reference>
<dbReference type="EMBL" id="BLXT01002427">
    <property type="protein sequence ID" value="GFN94272.1"/>
    <property type="molecule type" value="Genomic_DNA"/>
</dbReference>
<accession>A0AAV3ZIC8</accession>